<evidence type="ECO:0000259" key="8">
    <source>
        <dbReference type="Pfam" id="PF01773"/>
    </source>
</evidence>
<evidence type="ECO:0000256" key="7">
    <source>
        <dbReference type="SAM" id="Phobius"/>
    </source>
</evidence>
<keyword evidence="12" id="KW-1185">Reference proteome</keyword>
<feature type="transmembrane region" description="Helical" evidence="7">
    <location>
        <begin position="118"/>
        <end position="136"/>
    </location>
</feature>
<keyword evidence="3" id="KW-1003">Cell membrane</keyword>
<keyword evidence="4 7" id="KW-0812">Transmembrane</keyword>
<feature type="transmembrane region" description="Helical" evidence="7">
    <location>
        <begin position="355"/>
        <end position="377"/>
    </location>
</feature>
<dbReference type="PANTHER" id="PTHR10590:SF4">
    <property type="entry name" value="SOLUTE CARRIER FAMILY 28 MEMBER 3"/>
    <property type="match status" value="1"/>
</dbReference>
<evidence type="ECO:0000256" key="4">
    <source>
        <dbReference type="ARBA" id="ARBA00022692"/>
    </source>
</evidence>
<evidence type="ECO:0000256" key="6">
    <source>
        <dbReference type="ARBA" id="ARBA00023136"/>
    </source>
</evidence>
<feature type="domain" description="Concentrative nucleoside transporter N-terminal" evidence="8">
    <location>
        <begin position="200"/>
        <end position="272"/>
    </location>
</feature>
<evidence type="ECO:0000313" key="12">
    <source>
        <dbReference type="Proteomes" id="UP000507470"/>
    </source>
</evidence>
<evidence type="ECO:0000256" key="1">
    <source>
        <dbReference type="ARBA" id="ARBA00004651"/>
    </source>
</evidence>
<dbReference type="Proteomes" id="UP000507470">
    <property type="component" value="Unassembled WGS sequence"/>
</dbReference>
<dbReference type="InterPro" id="IPR008276">
    <property type="entry name" value="C_nuclsd_transpt"/>
</dbReference>
<feature type="transmembrane region" description="Helical" evidence="7">
    <location>
        <begin position="221"/>
        <end position="239"/>
    </location>
</feature>
<evidence type="ECO:0000256" key="5">
    <source>
        <dbReference type="ARBA" id="ARBA00022989"/>
    </source>
</evidence>
<proteinExistence type="inferred from homology"/>
<name>A0A6J8E4D2_MYTCO</name>
<feature type="transmembrane region" description="Helical" evidence="7">
    <location>
        <begin position="286"/>
        <end position="306"/>
    </location>
</feature>
<evidence type="ECO:0000256" key="3">
    <source>
        <dbReference type="ARBA" id="ARBA00022475"/>
    </source>
</evidence>
<feature type="transmembrane region" description="Helical" evidence="7">
    <location>
        <begin position="259"/>
        <end position="279"/>
    </location>
</feature>
<dbReference type="InterPro" id="IPR011642">
    <property type="entry name" value="Gate_dom"/>
</dbReference>
<dbReference type="GO" id="GO:0005415">
    <property type="term" value="F:nucleoside:sodium symporter activity"/>
    <property type="evidence" value="ECO:0007669"/>
    <property type="project" value="TreeGrafter"/>
</dbReference>
<dbReference type="Pfam" id="PF07662">
    <property type="entry name" value="Nucleos_tra2_C"/>
    <property type="match status" value="1"/>
</dbReference>
<dbReference type="InterPro" id="IPR011657">
    <property type="entry name" value="CNT_C_dom"/>
</dbReference>
<dbReference type="GO" id="GO:0005886">
    <property type="term" value="C:plasma membrane"/>
    <property type="evidence" value="ECO:0007669"/>
    <property type="project" value="UniProtKB-SubCell"/>
</dbReference>
<comment type="subcellular location">
    <subcellularLocation>
        <location evidence="1">Cell membrane</location>
        <topology evidence="1">Multi-pass membrane protein</topology>
    </subcellularLocation>
</comment>
<feature type="transmembrane region" description="Helical" evidence="7">
    <location>
        <begin position="196"/>
        <end position="214"/>
    </location>
</feature>
<keyword evidence="5 7" id="KW-1133">Transmembrane helix</keyword>
<keyword evidence="6 7" id="KW-0472">Membrane</keyword>
<sequence length="673" mass="75180">MAVELKSMKASQIYSNGSDFDQIPVDQLSYQNEAFQTDRNDDDSSVTNEKVHMEIEMSHESNSDCCSRHTLQIQSAVYACLKKNKTIIKFVFKSVLLLAYLSYVAYAMYYRFGGEPEWRLLICSVFGLMMIIGFWFSNHFKNNIKNWRRDRLLTFCTSSSTERVMFHLKWMLKVAVFIFIVVYVIINVAIDHPENLIAAAGIALYIMVFYVTSINPAQVDWHPVFWGLALQFIFALITLETQWGYDAFKWIGNRVTEFLVYSDVGAEFVFGSVFAEHLFAFKVMPVVVFMATIISILYYLGVIPFLIKHAGRFLGFCMGTRPAESLSAAGNIFLGMTDLPLMLRPFLKDLTNSELHAILTGGFATIAGSVLGAYISFGVPANHLLTASVMSAPAALALSKLSYPELDGSHTSTTDYSKIAKSVDRNIFDAATHGATVSAKLVAAIVVNVIAFLSLLEFVNVTLIWFGERVGVEDFTLEFMCSYLFYPIAYFMGADVPDCRQVATLVAKKTFTNEYIAYFDLAKIINNRKELTKFIATDNSSTSNWWWNNNDVIYNNGTQNITLELGIMSDKSEVVATYALCGFANFGSMGILLGALSALVPSREADITGMILRAMITGNAACFLTGSIAGKTDDDFSNAFAAKWHMFNHIYDTFHTFTYWVKHFVSCAGDVGS</sequence>
<comment type="similarity">
    <text evidence="2">Belongs to the concentrative nucleoside transporter (CNT) (TC 2.A.41) family.</text>
</comment>
<gene>
    <name evidence="11" type="ORF">MCOR_47639</name>
</gene>
<organism evidence="11 12">
    <name type="scientific">Mytilus coruscus</name>
    <name type="common">Sea mussel</name>
    <dbReference type="NCBI Taxonomy" id="42192"/>
    <lineage>
        <taxon>Eukaryota</taxon>
        <taxon>Metazoa</taxon>
        <taxon>Spiralia</taxon>
        <taxon>Lophotrochozoa</taxon>
        <taxon>Mollusca</taxon>
        <taxon>Bivalvia</taxon>
        <taxon>Autobranchia</taxon>
        <taxon>Pteriomorphia</taxon>
        <taxon>Mytilida</taxon>
        <taxon>Mytiloidea</taxon>
        <taxon>Mytilidae</taxon>
        <taxon>Mytilinae</taxon>
        <taxon>Mytilus</taxon>
    </lineage>
</organism>
<feature type="domain" description="Concentrative nucleoside transporter C-terminal" evidence="9">
    <location>
        <begin position="383"/>
        <end position="630"/>
    </location>
</feature>
<dbReference type="Pfam" id="PF01773">
    <property type="entry name" value="Nucleos_tra2_N"/>
    <property type="match status" value="1"/>
</dbReference>
<feature type="domain" description="Nucleoside transporter/FeoB GTPase Gate" evidence="10">
    <location>
        <begin position="280"/>
        <end position="378"/>
    </location>
</feature>
<accession>A0A6J8E4D2</accession>
<feature type="transmembrane region" description="Helical" evidence="7">
    <location>
        <begin position="575"/>
        <end position="600"/>
    </location>
</feature>
<dbReference type="OrthoDB" id="6075923at2759"/>
<protein>
    <submittedName>
        <fullName evidence="11">SLC28A</fullName>
    </submittedName>
</protein>
<feature type="transmembrane region" description="Helical" evidence="7">
    <location>
        <begin position="90"/>
        <end position="112"/>
    </location>
</feature>
<evidence type="ECO:0000259" key="10">
    <source>
        <dbReference type="Pfam" id="PF07670"/>
    </source>
</evidence>
<dbReference type="EMBL" id="CACVKT020008354">
    <property type="protein sequence ID" value="CAC5414903.1"/>
    <property type="molecule type" value="Genomic_DNA"/>
</dbReference>
<evidence type="ECO:0000256" key="2">
    <source>
        <dbReference type="ARBA" id="ARBA00009033"/>
    </source>
</evidence>
<dbReference type="InterPro" id="IPR002668">
    <property type="entry name" value="CNT_N_dom"/>
</dbReference>
<reference evidence="11 12" key="1">
    <citation type="submission" date="2020-06" db="EMBL/GenBank/DDBJ databases">
        <authorList>
            <person name="Li R."/>
            <person name="Bekaert M."/>
        </authorList>
    </citation>
    <scope>NUCLEOTIDE SEQUENCE [LARGE SCALE GENOMIC DNA]</scope>
    <source>
        <strain evidence="12">wild</strain>
    </source>
</reference>
<evidence type="ECO:0000313" key="11">
    <source>
        <dbReference type="EMBL" id="CAC5414903.1"/>
    </source>
</evidence>
<evidence type="ECO:0000259" key="9">
    <source>
        <dbReference type="Pfam" id="PF07662"/>
    </source>
</evidence>
<feature type="transmembrane region" description="Helical" evidence="7">
    <location>
        <begin position="441"/>
        <end position="466"/>
    </location>
</feature>
<feature type="transmembrane region" description="Helical" evidence="7">
    <location>
        <begin position="170"/>
        <end position="190"/>
    </location>
</feature>
<dbReference type="AlphaFoldDB" id="A0A6J8E4D2"/>
<dbReference type="PANTHER" id="PTHR10590">
    <property type="entry name" value="SODIUM/NUCLEOSIDE COTRANSPORTER"/>
    <property type="match status" value="1"/>
</dbReference>
<dbReference type="Pfam" id="PF07670">
    <property type="entry name" value="Gate"/>
    <property type="match status" value="1"/>
</dbReference>